<organism evidence="1 2">
    <name type="scientific">Smallanthus sonchifolius</name>
    <dbReference type="NCBI Taxonomy" id="185202"/>
    <lineage>
        <taxon>Eukaryota</taxon>
        <taxon>Viridiplantae</taxon>
        <taxon>Streptophyta</taxon>
        <taxon>Embryophyta</taxon>
        <taxon>Tracheophyta</taxon>
        <taxon>Spermatophyta</taxon>
        <taxon>Magnoliopsida</taxon>
        <taxon>eudicotyledons</taxon>
        <taxon>Gunneridae</taxon>
        <taxon>Pentapetalae</taxon>
        <taxon>asterids</taxon>
        <taxon>campanulids</taxon>
        <taxon>Asterales</taxon>
        <taxon>Asteraceae</taxon>
        <taxon>Asteroideae</taxon>
        <taxon>Heliantheae alliance</taxon>
        <taxon>Millerieae</taxon>
        <taxon>Smallanthus</taxon>
    </lineage>
</organism>
<protein>
    <submittedName>
        <fullName evidence="1">Uncharacterized protein</fullName>
    </submittedName>
</protein>
<proteinExistence type="predicted"/>
<comment type="caution">
    <text evidence="1">The sequence shown here is derived from an EMBL/GenBank/DDBJ whole genome shotgun (WGS) entry which is preliminary data.</text>
</comment>
<name>A0ACB8ZHN7_9ASTR</name>
<reference evidence="1 2" key="2">
    <citation type="journal article" date="2022" name="Mol. Ecol. Resour.">
        <title>The genomes of chicory, endive, great burdock and yacon provide insights into Asteraceae paleo-polyploidization history and plant inulin production.</title>
        <authorList>
            <person name="Fan W."/>
            <person name="Wang S."/>
            <person name="Wang H."/>
            <person name="Wang A."/>
            <person name="Jiang F."/>
            <person name="Liu H."/>
            <person name="Zhao H."/>
            <person name="Xu D."/>
            <person name="Zhang Y."/>
        </authorList>
    </citation>
    <scope>NUCLEOTIDE SEQUENCE [LARGE SCALE GENOMIC DNA]</scope>
    <source>
        <strain evidence="2">cv. Yunnan</strain>
        <tissue evidence="1">Leaves</tissue>
    </source>
</reference>
<dbReference type="Proteomes" id="UP001056120">
    <property type="component" value="Linkage Group LG26"/>
</dbReference>
<accession>A0ACB8ZHN7</accession>
<evidence type="ECO:0000313" key="1">
    <source>
        <dbReference type="EMBL" id="KAI3695620.1"/>
    </source>
</evidence>
<dbReference type="EMBL" id="CM042043">
    <property type="protein sequence ID" value="KAI3695620.1"/>
    <property type="molecule type" value="Genomic_DNA"/>
</dbReference>
<evidence type="ECO:0000313" key="2">
    <source>
        <dbReference type="Proteomes" id="UP001056120"/>
    </source>
</evidence>
<gene>
    <name evidence="1" type="ORF">L1987_78619</name>
</gene>
<reference evidence="2" key="1">
    <citation type="journal article" date="2022" name="Mol. Ecol. Resour.">
        <title>The genomes of chicory, endive, great burdock and yacon provide insights into Asteraceae palaeo-polyploidization history and plant inulin production.</title>
        <authorList>
            <person name="Fan W."/>
            <person name="Wang S."/>
            <person name="Wang H."/>
            <person name="Wang A."/>
            <person name="Jiang F."/>
            <person name="Liu H."/>
            <person name="Zhao H."/>
            <person name="Xu D."/>
            <person name="Zhang Y."/>
        </authorList>
    </citation>
    <scope>NUCLEOTIDE SEQUENCE [LARGE SCALE GENOMIC DNA]</scope>
    <source>
        <strain evidence="2">cv. Yunnan</strain>
    </source>
</reference>
<keyword evidence="2" id="KW-1185">Reference proteome</keyword>
<sequence length="213" mass="24727">MLQTVLQNKVLRATFTEQSPVSEAQGLRYRNMPSVISTTTTQMVGELTFFHILCAAVVPLYKNYEKLRLDEFMFDHFDKRSMEHAICEIIKTLKENNNDYTWWNVTVKLAKSYGFCWGVERAVQIAYEAGKQFHERTFGSPMKLFINLLLVRIIRCGYDFLGQDLAHQQQNNLSQMDDFFLCNKKCLRVCGANGISFEQLPESIGFLDEYAQM</sequence>